<gene>
    <name evidence="4" type="ORF">ACFQ39_00810</name>
</gene>
<dbReference type="Proteomes" id="UP001597201">
    <property type="component" value="Unassembled WGS sequence"/>
</dbReference>
<dbReference type="InterPro" id="IPR029045">
    <property type="entry name" value="ClpP/crotonase-like_dom_sf"/>
</dbReference>
<evidence type="ECO:0000256" key="1">
    <source>
        <dbReference type="ARBA" id="ARBA00005254"/>
    </source>
</evidence>
<evidence type="ECO:0000256" key="3">
    <source>
        <dbReference type="RuleBase" id="RU003707"/>
    </source>
</evidence>
<dbReference type="PROSITE" id="PS00166">
    <property type="entry name" value="ENOYL_COA_HYDRATASE"/>
    <property type="match status" value="1"/>
</dbReference>
<dbReference type="InterPro" id="IPR018376">
    <property type="entry name" value="Enoyl-CoA_hyd/isom_CS"/>
</dbReference>
<keyword evidence="5" id="KW-1185">Reference proteome</keyword>
<evidence type="ECO:0000313" key="5">
    <source>
        <dbReference type="Proteomes" id="UP001597201"/>
    </source>
</evidence>
<dbReference type="RefSeq" id="WP_377175465.1">
    <property type="nucleotide sequence ID" value="NZ_JBHTMY010000001.1"/>
</dbReference>
<comment type="similarity">
    <text evidence="1 3">Belongs to the enoyl-CoA hydratase/isomerase family.</text>
</comment>
<protein>
    <submittedName>
        <fullName evidence="4">Enoyl-CoA hydratase/isomerase family protein</fullName>
    </submittedName>
</protein>
<dbReference type="Pfam" id="PF00378">
    <property type="entry name" value="ECH_1"/>
    <property type="match status" value="1"/>
</dbReference>
<evidence type="ECO:0000313" key="4">
    <source>
        <dbReference type="EMBL" id="MFD1314141.1"/>
    </source>
</evidence>
<dbReference type="SUPFAM" id="SSF52096">
    <property type="entry name" value="ClpP/crotonase"/>
    <property type="match status" value="1"/>
</dbReference>
<name>A0ABW3XZ54_9FLAO</name>
<comment type="caution">
    <text evidence="4">The sequence shown here is derived from an EMBL/GenBank/DDBJ whole genome shotgun (WGS) entry which is preliminary data.</text>
</comment>
<organism evidence="4 5">
    <name type="scientific">Namhaeicola litoreus</name>
    <dbReference type="NCBI Taxonomy" id="1052145"/>
    <lineage>
        <taxon>Bacteria</taxon>
        <taxon>Pseudomonadati</taxon>
        <taxon>Bacteroidota</taxon>
        <taxon>Flavobacteriia</taxon>
        <taxon>Flavobacteriales</taxon>
        <taxon>Flavobacteriaceae</taxon>
        <taxon>Namhaeicola</taxon>
    </lineage>
</organism>
<proteinExistence type="inferred from homology"/>
<dbReference type="EMBL" id="JBHTMY010000001">
    <property type="protein sequence ID" value="MFD1314141.1"/>
    <property type="molecule type" value="Genomic_DNA"/>
</dbReference>
<dbReference type="InterPro" id="IPR001753">
    <property type="entry name" value="Enoyl-CoA_hydra/iso"/>
</dbReference>
<accession>A0ABW3XZ54</accession>
<dbReference type="Gene3D" id="1.10.12.10">
    <property type="entry name" value="Lyase 2-enoyl-coa Hydratase, Chain A, domain 2"/>
    <property type="match status" value="1"/>
</dbReference>
<reference evidence="5" key="1">
    <citation type="journal article" date="2019" name="Int. J. Syst. Evol. Microbiol.">
        <title>The Global Catalogue of Microorganisms (GCM) 10K type strain sequencing project: providing services to taxonomists for standard genome sequencing and annotation.</title>
        <authorList>
            <consortium name="The Broad Institute Genomics Platform"/>
            <consortium name="The Broad Institute Genome Sequencing Center for Infectious Disease"/>
            <person name="Wu L."/>
            <person name="Ma J."/>
        </authorList>
    </citation>
    <scope>NUCLEOTIDE SEQUENCE [LARGE SCALE GENOMIC DNA]</scope>
    <source>
        <strain evidence="5">CCUG 61485</strain>
    </source>
</reference>
<dbReference type="CDD" id="cd06558">
    <property type="entry name" value="crotonase-like"/>
    <property type="match status" value="1"/>
</dbReference>
<dbReference type="PANTHER" id="PTHR11941:SF54">
    <property type="entry name" value="ENOYL-COA HYDRATASE, MITOCHONDRIAL"/>
    <property type="match status" value="1"/>
</dbReference>
<dbReference type="PANTHER" id="PTHR11941">
    <property type="entry name" value="ENOYL-COA HYDRATASE-RELATED"/>
    <property type="match status" value="1"/>
</dbReference>
<evidence type="ECO:0000256" key="2">
    <source>
        <dbReference type="ARBA" id="ARBA00023239"/>
    </source>
</evidence>
<keyword evidence="2" id="KW-0456">Lyase</keyword>
<dbReference type="InterPro" id="IPR014748">
    <property type="entry name" value="Enoyl-CoA_hydra_C"/>
</dbReference>
<dbReference type="Gene3D" id="3.90.226.10">
    <property type="entry name" value="2-enoyl-CoA Hydratase, Chain A, domain 1"/>
    <property type="match status" value="1"/>
</dbReference>
<sequence>MEYNNILVEKKAYLALITINRPKKLNALNAETIQELHNAIDAMHRDEDIRVMILTGSGEKAFVAGADISEFADFDVIEGSNLARKGQELLFNFIEKLPTPVIAAVNGFALGGGLELAMACHMRVASKNAKMGLPEVTLGLIPGYGGTQRLPQLVGKGKAMEMIMSATMLTADQAMSYRLVNHVVEQESLLSFCEEIADRISNNSYSAIASAIKSINAGFQNAKSGFETEINEFGNCFGTEDFVEGTTAFLEKRKPNF</sequence>